<comment type="caution">
    <text evidence="1">The sequence shown here is derived from an EMBL/GenBank/DDBJ whole genome shotgun (WGS) entry which is preliminary data.</text>
</comment>
<feature type="non-terminal residue" evidence="1">
    <location>
        <position position="123"/>
    </location>
</feature>
<accession>A0A9Q1B018</accession>
<name>A0A9Q1B018_9SAUR</name>
<proteinExistence type="predicted"/>
<dbReference type="EMBL" id="JAPFRF010000008">
    <property type="protein sequence ID" value="KAJ7324117.1"/>
    <property type="molecule type" value="Genomic_DNA"/>
</dbReference>
<evidence type="ECO:0000313" key="1">
    <source>
        <dbReference type="EMBL" id="KAJ7324117.1"/>
    </source>
</evidence>
<dbReference type="Proteomes" id="UP001142489">
    <property type="component" value="Unassembled WGS sequence"/>
</dbReference>
<organism evidence="1 2">
    <name type="scientific">Phrynocephalus forsythii</name>
    <dbReference type="NCBI Taxonomy" id="171643"/>
    <lineage>
        <taxon>Eukaryota</taxon>
        <taxon>Metazoa</taxon>
        <taxon>Chordata</taxon>
        <taxon>Craniata</taxon>
        <taxon>Vertebrata</taxon>
        <taxon>Euteleostomi</taxon>
        <taxon>Lepidosauria</taxon>
        <taxon>Squamata</taxon>
        <taxon>Bifurcata</taxon>
        <taxon>Unidentata</taxon>
        <taxon>Episquamata</taxon>
        <taxon>Toxicofera</taxon>
        <taxon>Iguania</taxon>
        <taxon>Acrodonta</taxon>
        <taxon>Agamidae</taxon>
        <taxon>Agaminae</taxon>
        <taxon>Phrynocephalus</taxon>
    </lineage>
</organism>
<dbReference type="AlphaFoldDB" id="A0A9Q1B018"/>
<keyword evidence="2" id="KW-1185">Reference proteome</keyword>
<gene>
    <name evidence="1" type="ORF">JRQ81_017137</name>
</gene>
<reference evidence="1" key="1">
    <citation type="journal article" date="2023" name="DNA Res.">
        <title>Chromosome-level genome assembly of Phrynocephalus forsythii using third-generation DNA sequencing and Hi-C analysis.</title>
        <authorList>
            <person name="Qi Y."/>
            <person name="Zhao W."/>
            <person name="Zhao Y."/>
            <person name="Niu C."/>
            <person name="Cao S."/>
            <person name="Zhang Y."/>
        </authorList>
    </citation>
    <scope>NUCLEOTIDE SEQUENCE</scope>
    <source>
        <tissue evidence="1">Muscle</tissue>
    </source>
</reference>
<protein>
    <submittedName>
        <fullName evidence="1">Uncharacterized protein</fullName>
    </submittedName>
</protein>
<sequence length="123" mass="14955">MEKFLSLDSTLNTLRNWIFDTDTCQDRSTIFESRFSMWYPKLQISHMRPQYLRCYLFHSFTESSLNLDFKRIPVMERKCVYGCNRIEDIIHYLLFCPLYKIPRDIFLLPITQMFPNCPHEEIV</sequence>
<evidence type="ECO:0000313" key="2">
    <source>
        <dbReference type="Proteomes" id="UP001142489"/>
    </source>
</evidence>